<dbReference type="FunCoup" id="A0A7E5VY52">
    <property type="interactions" value="32"/>
</dbReference>
<dbReference type="Proteomes" id="UP000322000">
    <property type="component" value="Chromosome 9"/>
</dbReference>
<feature type="domain" description="TOG" evidence="2">
    <location>
        <begin position="955"/>
        <end position="1185"/>
    </location>
</feature>
<dbReference type="KEGG" id="tnl:113497758"/>
<dbReference type="PANTHER" id="PTHR21567:SF87">
    <property type="entry name" value="CRESCERIN-LIKE PROTEIN CHE-12"/>
    <property type="match status" value="1"/>
</dbReference>
<evidence type="ECO:0000313" key="4">
    <source>
        <dbReference type="RefSeq" id="XP_026733260.1"/>
    </source>
</evidence>
<feature type="compositionally biased region" description="Low complexity" evidence="1">
    <location>
        <begin position="904"/>
        <end position="913"/>
    </location>
</feature>
<dbReference type="InterPro" id="IPR011989">
    <property type="entry name" value="ARM-like"/>
</dbReference>
<feature type="compositionally biased region" description="Basic and acidic residues" evidence="1">
    <location>
        <begin position="951"/>
        <end position="960"/>
    </location>
</feature>
<sequence>MQLPETPPPPLAPLWDRVLRARALPPDLDVELLYVAIRDRLTHPEWEVRLHALRVLADLLPLSGNALSFPFDQVVDNLGHNSPNVRKAALDALKVFCTHCEDVECAARAILDKCSYHNIRPHSANIDTKVNVITGLILSIPSVMGILKRRHAHLDMFPIFQVLGEKLFDPVHRDVAQRSLLKLRRACGPRDYMIYLSRLDPKIQDKFRHLCETYDEDSMDVYYAPRKSSYRNNNNQPLVKINHVFNNSHTGPIRVSTDSSSEDSFGSIPLYNNNFAKVIIETEIKFDSDTAITMTVLEENETESDKNTGSEDDYDSSDRNMLKYSDGDSEDTDVVVKKVRFGGESVKIRTPDSDNLLTSEDDNIQDSKPNPNQYLRKDNFKEITSSVTPVIVNRMNEIRREALERESQMKQAKKSGIPLPVIPNKTQTQVQIAKYNGVKLKSKSLSELYDYFRLKNDEQDGKSQEISGLALSLGEVRSPEKSGRSSRSPVEPHKEVEVLHNLQRSPSVSPRRHQTRVELERDGFVLSLLASSPPKETDILTPRTPTPLRAHYDWEELGVVPQHVSDQLHNTENWIAAVRAADQLHSTLLETSSVRKVEPAAYSLVQHMWALSDEVAAARAPAEGAVCALVRGASSDCARQLLPALISRMAREPLPAALPHALLQRLALHHIVDLIFDPSMIGVSGDTEEIQSAQLRATLCLARAAGPAAVLSAVRRRLAGTARADVFCNKLRERLSRPVENIRPSHVTKSSQLPVPVRRRARSTPPPAAPLPPRRLRPLPDSAPLPGASQPGRDYILKRLSPIPLSDRDSSALTSYDEVEAEKKSFKDETDAKLNNGSKEVNFAENEAQNTVSSPPRSPSIQVEDYSEKSNPSPRSGRLSLKPEPSPPPVAGSDGASTGHESLESTSTVVEVSPVRKAESARPSPTPPRSKPATPARSRNQSPEPISDAYEEQKQPSERDVRTALAECIVPARHEDWEVIVSGLAETERLAADPAARAPAASWRGAARSAATHVRSLRSRVARAACCTLGALYEHRGRALEPELEEAASALLERCADVNRFLRADAASALVRLACGGSEVRAVLALTRRGAAHRAGPLRAAAAAALARLVRHAGAARTLALPSEPRGALLRAAGELLADANADTRLHARQLCQALGEDMRFKQMLKEAMPPSRYRAIEKYVDKLRYR</sequence>
<evidence type="ECO:0000256" key="1">
    <source>
        <dbReference type="SAM" id="MobiDB-lite"/>
    </source>
</evidence>
<dbReference type="RefSeq" id="XP_026733260.1">
    <property type="nucleotide sequence ID" value="XM_026877459.1"/>
</dbReference>
<feature type="region of interest" description="Disordered" evidence="1">
    <location>
        <begin position="822"/>
        <end position="960"/>
    </location>
</feature>
<dbReference type="GO" id="GO:0008017">
    <property type="term" value="F:microtubule binding"/>
    <property type="evidence" value="ECO:0007669"/>
    <property type="project" value="TreeGrafter"/>
</dbReference>
<feature type="compositionally biased region" description="Polar residues" evidence="1">
    <location>
        <begin position="847"/>
        <end position="861"/>
    </location>
</feature>
<feature type="region of interest" description="Disordered" evidence="1">
    <location>
        <begin position="739"/>
        <end position="794"/>
    </location>
</feature>
<keyword evidence="3" id="KW-1185">Reference proteome</keyword>
<gene>
    <name evidence="4" type="primary">LOC113497758</name>
</gene>
<organism evidence="3 4">
    <name type="scientific">Trichoplusia ni</name>
    <name type="common">Cabbage looper</name>
    <dbReference type="NCBI Taxonomy" id="7111"/>
    <lineage>
        <taxon>Eukaryota</taxon>
        <taxon>Metazoa</taxon>
        <taxon>Ecdysozoa</taxon>
        <taxon>Arthropoda</taxon>
        <taxon>Hexapoda</taxon>
        <taxon>Insecta</taxon>
        <taxon>Pterygota</taxon>
        <taxon>Neoptera</taxon>
        <taxon>Endopterygota</taxon>
        <taxon>Lepidoptera</taxon>
        <taxon>Glossata</taxon>
        <taxon>Ditrysia</taxon>
        <taxon>Noctuoidea</taxon>
        <taxon>Noctuidae</taxon>
        <taxon>Plusiinae</taxon>
        <taxon>Trichoplusia</taxon>
    </lineage>
</organism>
<dbReference type="GO" id="GO:0005929">
    <property type="term" value="C:cilium"/>
    <property type="evidence" value="ECO:0007669"/>
    <property type="project" value="TreeGrafter"/>
</dbReference>
<dbReference type="GO" id="GO:0000226">
    <property type="term" value="P:microtubule cytoskeleton organization"/>
    <property type="evidence" value="ECO:0007669"/>
    <property type="project" value="TreeGrafter"/>
</dbReference>
<dbReference type="InterPro" id="IPR034085">
    <property type="entry name" value="TOG"/>
</dbReference>
<dbReference type="InParanoid" id="A0A7E5VY52"/>
<dbReference type="PANTHER" id="PTHR21567">
    <property type="entry name" value="CLASP"/>
    <property type="match status" value="1"/>
</dbReference>
<accession>A0A7E5VY52</accession>
<dbReference type="AlphaFoldDB" id="A0A7E5VY52"/>
<dbReference type="InterPro" id="IPR016024">
    <property type="entry name" value="ARM-type_fold"/>
</dbReference>
<evidence type="ECO:0000259" key="2">
    <source>
        <dbReference type="SMART" id="SM01349"/>
    </source>
</evidence>
<proteinExistence type="predicted"/>
<dbReference type="Gene3D" id="1.25.10.10">
    <property type="entry name" value="Leucine-rich Repeat Variant"/>
    <property type="match status" value="2"/>
</dbReference>
<feature type="region of interest" description="Disordered" evidence="1">
    <location>
        <begin position="348"/>
        <end position="375"/>
    </location>
</feature>
<evidence type="ECO:0000313" key="3">
    <source>
        <dbReference type="Proteomes" id="UP000322000"/>
    </source>
</evidence>
<dbReference type="GeneID" id="113497758"/>
<dbReference type="OrthoDB" id="63891at2759"/>
<feature type="compositionally biased region" description="Basic and acidic residues" evidence="1">
    <location>
        <begin position="822"/>
        <end position="832"/>
    </location>
</feature>
<feature type="compositionally biased region" description="Pro residues" evidence="1">
    <location>
        <begin position="764"/>
        <end position="773"/>
    </location>
</feature>
<dbReference type="SUPFAM" id="SSF48371">
    <property type="entry name" value="ARM repeat"/>
    <property type="match status" value="2"/>
</dbReference>
<protein>
    <submittedName>
        <fullName evidence="4">Uncharacterized protein LOC113497758</fullName>
    </submittedName>
</protein>
<dbReference type="GO" id="GO:0005881">
    <property type="term" value="C:cytoplasmic microtubule"/>
    <property type="evidence" value="ECO:0007669"/>
    <property type="project" value="TreeGrafter"/>
</dbReference>
<feature type="region of interest" description="Disordered" evidence="1">
    <location>
        <begin position="471"/>
        <end position="497"/>
    </location>
</feature>
<name>A0A7E5VY52_TRINI</name>
<feature type="region of interest" description="Disordered" evidence="1">
    <location>
        <begin position="297"/>
        <end position="329"/>
    </location>
</feature>
<dbReference type="SMART" id="SM01349">
    <property type="entry name" value="TOG"/>
    <property type="match status" value="1"/>
</dbReference>
<reference evidence="4" key="1">
    <citation type="submission" date="2025-08" db="UniProtKB">
        <authorList>
            <consortium name="RefSeq"/>
        </authorList>
    </citation>
    <scope>IDENTIFICATION</scope>
</reference>